<dbReference type="EMBL" id="JAIFZO010000002">
    <property type="protein sequence ID" value="MCX4231713.1"/>
    <property type="molecule type" value="Genomic_DNA"/>
</dbReference>
<reference evidence="2" key="1">
    <citation type="journal article" date="2022" name="bioRxiv">
        <title>Discovery and biosynthetic assessment of Streptomyces ortus sp nov. isolated from a deep-sea sponge.</title>
        <authorList>
            <person name="Williams S.E."/>
        </authorList>
    </citation>
    <scope>NUCLEOTIDE SEQUENCE</scope>
    <source>
        <strain evidence="2">A15ISP2-DRY2</strain>
    </source>
</reference>
<keyword evidence="3" id="KW-1185">Reference proteome</keyword>
<evidence type="ECO:0000256" key="1">
    <source>
        <dbReference type="SAM" id="MobiDB-lite"/>
    </source>
</evidence>
<comment type="caution">
    <text evidence="2">The sequence shown here is derived from an EMBL/GenBank/DDBJ whole genome shotgun (WGS) entry which is preliminary data.</text>
</comment>
<feature type="region of interest" description="Disordered" evidence="1">
    <location>
        <begin position="42"/>
        <end position="74"/>
    </location>
</feature>
<accession>A0ABT3UVX2</accession>
<gene>
    <name evidence="2" type="ORF">K3769_02795</name>
</gene>
<organism evidence="2 3">
    <name type="scientific">Streptomyces ortus</name>
    <dbReference type="NCBI Taxonomy" id="2867268"/>
    <lineage>
        <taxon>Bacteria</taxon>
        <taxon>Bacillati</taxon>
        <taxon>Actinomycetota</taxon>
        <taxon>Actinomycetes</taxon>
        <taxon>Kitasatosporales</taxon>
        <taxon>Streptomycetaceae</taxon>
        <taxon>Streptomyces</taxon>
    </lineage>
</organism>
<name>A0ABT3UVX2_9ACTN</name>
<evidence type="ECO:0008006" key="4">
    <source>
        <dbReference type="Google" id="ProtNLM"/>
    </source>
</evidence>
<protein>
    <recommendedName>
        <fullName evidence="4">Aldo/keto reductase</fullName>
    </recommendedName>
</protein>
<evidence type="ECO:0000313" key="3">
    <source>
        <dbReference type="Proteomes" id="UP001165590"/>
    </source>
</evidence>
<evidence type="ECO:0000313" key="2">
    <source>
        <dbReference type="EMBL" id="MCX4231713.1"/>
    </source>
</evidence>
<dbReference type="RefSeq" id="WP_267024837.1">
    <property type="nucleotide sequence ID" value="NZ_JAIFZO010000002.1"/>
</dbReference>
<dbReference type="Proteomes" id="UP001165590">
    <property type="component" value="Unassembled WGS sequence"/>
</dbReference>
<proteinExistence type="predicted"/>
<sequence>MTTRRTLGAGPDVPAPGIRATQADLHDALPGVRIADLDELRARGVMGNLPPAPPRARRSLGAGQEDTASPDALD</sequence>